<dbReference type="GeneID" id="1457406"/>
<organism evidence="1">
    <name type="scientific">Chlorella vulgaris</name>
    <name type="common">Green alga</name>
    <dbReference type="NCBI Taxonomy" id="3077"/>
    <lineage>
        <taxon>Eukaryota</taxon>
        <taxon>Viridiplantae</taxon>
        <taxon>Chlorophyta</taxon>
        <taxon>core chlorophytes</taxon>
        <taxon>Trebouxiophyceae</taxon>
        <taxon>Chlorellales</taxon>
        <taxon>Chlorellaceae</taxon>
        <taxon>Chlorella clade</taxon>
        <taxon>Chlorella</taxon>
    </lineage>
</organism>
<evidence type="ECO:0000313" key="1">
    <source>
        <dbReference type="EMBL" id="BAA57866.1"/>
    </source>
</evidence>
<dbReference type="EMBL" id="AB001684">
    <property type="protein sequence ID" value="BAA57866.1"/>
    <property type="molecule type" value="Genomic_DNA"/>
</dbReference>
<name>V9H196_CHLVU</name>
<reference evidence="2" key="2">
    <citation type="journal article" date="2021" name="Mitochondrial DNA Part B Resour">
        <title>The chloroplast genome of a unicellular green alga strain isolated from the rubber processing wastewater.</title>
        <authorList>
            <person name="Han B."/>
            <person name="Mu Y."/>
            <person name="Tan D."/>
            <person name="Ma S."/>
            <person name="Fu L."/>
            <person name="Sun X."/>
            <person name="Zhang J."/>
        </authorList>
    </citation>
    <scope>NUCLEOTIDE SEQUENCE</scope>
</reference>
<proteinExistence type="predicted"/>
<keyword evidence="1" id="KW-0934">Plastid</keyword>
<evidence type="ECO:0000313" key="2">
    <source>
        <dbReference type="EMBL" id="QSV10837.1"/>
    </source>
</evidence>
<keyword evidence="1" id="KW-0150">Chloroplast</keyword>
<reference evidence="1" key="1">
    <citation type="journal article" date="1997" name="Proc. Natl. Acad. Sci. U.S.A.">
        <title>Complete nucleotide sequence of the chloroplast genome from the green alga Chlorella vulgaris: the existence of genes possibly involved in chloroplast division.</title>
        <authorList>
            <person name="Wakasugi T."/>
            <person name="Nagai T."/>
            <person name="Kapoor M."/>
            <person name="Sugita M."/>
            <person name="Ito M."/>
            <person name="Ito S."/>
            <person name="Tsudzuki J."/>
            <person name="Nakashima K."/>
            <person name="Tsudzuki T."/>
            <person name="Suzuki Y."/>
            <person name="Hamada A."/>
            <person name="Ohta T."/>
            <person name="Inamura A."/>
            <person name="Yoshinaga K."/>
            <person name="Sugiura M."/>
        </authorList>
    </citation>
    <scope>NUCLEOTIDE SEQUENCE</scope>
</reference>
<geneLocation type="chloroplast" evidence="1"/>
<dbReference type="EMBL" id="MT920676">
    <property type="protein sequence ID" value="QSV10837.1"/>
    <property type="molecule type" value="Genomic_DNA"/>
</dbReference>
<protein>
    <submittedName>
        <fullName evidence="1">Uncharacterized protein</fullName>
    </submittedName>
</protein>
<sequence length="41" mass="4811">MKNSISKNGIRKKIFPESSFFLHKMHISALKKKMLCISFIK</sequence>
<accession>V9H196</accession>
<dbReference type="RefSeq" id="NP_045791.1">
    <property type="nucleotide sequence ID" value="NC_001865.1"/>
</dbReference>
<dbReference type="AlphaFoldDB" id="V9H196"/>